<dbReference type="PROSITE" id="PS50109">
    <property type="entry name" value="HIS_KIN"/>
    <property type="match status" value="1"/>
</dbReference>
<keyword evidence="7" id="KW-0472">Membrane</keyword>
<dbReference type="Proteomes" id="UP000480178">
    <property type="component" value="Chromosome"/>
</dbReference>
<dbReference type="PANTHER" id="PTHR45453">
    <property type="entry name" value="PHOSPHATE REGULON SENSOR PROTEIN PHOR"/>
    <property type="match status" value="1"/>
</dbReference>
<dbReference type="GO" id="GO:0000155">
    <property type="term" value="F:phosphorelay sensor kinase activity"/>
    <property type="evidence" value="ECO:0007669"/>
    <property type="project" value="InterPro"/>
</dbReference>
<keyword evidence="5 9" id="KW-0418">Kinase</keyword>
<dbReference type="InterPro" id="IPR036890">
    <property type="entry name" value="HATPase_C_sf"/>
</dbReference>
<accession>A0A6C0GJ36</accession>
<name>A0A6C0GJ36_9BACT</name>
<dbReference type="InterPro" id="IPR003661">
    <property type="entry name" value="HisK_dim/P_dom"/>
</dbReference>
<evidence type="ECO:0000256" key="6">
    <source>
        <dbReference type="ARBA" id="ARBA00023012"/>
    </source>
</evidence>
<dbReference type="AlphaFoldDB" id="A0A6C0GJ36"/>
<evidence type="ECO:0000256" key="3">
    <source>
        <dbReference type="ARBA" id="ARBA00022553"/>
    </source>
</evidence>
<dbReference type="SUPFAM" id="SSF47384">
    <property type="entry name" value="Homodimeric domain of signal transducing histidine kinase"/>
    <property type="match status" value="1"/>
</dbReference>
<dbReference type="Gene3D" id="1.10.287.130">
    <property type="match status" value="1"/>
</dbReference>
<keyword evidence="7" id="KW-1133">Transmembrane helix</keyword>
<sequence length="424" mass="48715">MNRYTIRLLVVLAAIAITGIISTQVFWLRRAFDLKEKQFNQTVNIALKSVAEQILAYNQHAAPVINPVCQYSTNYFVVSVNDVIDANVLEYFLRKEFSKRNVTMDFEYGIYDCNSERMVYGNYVNTGAGEFELHQTKRTDLPKWENKTYYFGVNFPTRENHLLSQMGIWGFSSFVLLVMVVFFAYALFVILKQKRLSEIQRDFINNMTHEFKTPISTIAISSEVLKNPSILENPGRLLNYATIIQEQACRLKNQVETVLQMASIDKDQIKLRKEPVDVHEVIYKAVENIEELLKQQNGSITYQLEADESIVQADCLHLTNMIYNLLDNAIKYSSISPQICIITKNEKKGIWLCIRDNGIGISKEYQKKIFDKFYRVPTGNVHDVKGFGLGLNYIQSLVKAHKGHITLLSELHNGSTFSIFLPAQ</sequence>
<evidence type="ECO:0000256" key="4">
    <source>
        <dbReference type="ARBA" id="ARBA00022679"/>
    </source>
</evidence>
<dbReference type="SMART" id="SM00387">
    <property type="entry name" value="HATPase_c"/>
    <property type="match status" value="1"/>
</dbReference>
<dbReference type="InterPro" id="IPR050351">
    <property type="entry name" value="BphY/WalK/GraS-like"/>
</dbReference>
<dbReference type="PANTHER" id="PTHR45453:SF1">
    <property type="entry name" value="PHOSPHATE REGULON SENSOR PROTEIN PHOR"/>
    <property type="match status" value="1"/>
</dbReference>
<proteinExistence type="predicted"/>
<dbReference type="Pfam" id="PF02518">
    <property type="entry name" value="HATPase_c"/>
    <property type="match status" value="1"/>
</dbReference>
<feature type="transmembrane region" description="Helical" evidence="7">
    <location>
        <begin position="168"/>
        <end position="191"/>
    </location>
</feature>
<evidence type="ECO:0000256" key="5">
    <source>
        <dbReference type="ARBA" id="ARBA00022777"/>
    </source>
</evidence>
<keyword evidence="7" id="KW-0812">Transmembrane</keyword>
<dbReference type="CDD" id="cd00082">
    <property type="entry name" value="HisKA"/>
    <property type="match status" value="1"/>
</dbReference>
<evidence type="ECO:0000313" key="10">
    <source>
        <dbReference type="Proteomes" id="UP000480178"/>
    </source>
</evidence>
<dbReference type="InterPro" id="IPR036097">
    <property type="entry name" value="HisK_dim/P_sf"/>
</dbReference>
<dbReference type="GO" id="GO:0004721">
    <property type="term" value="F:phosphoprotein phosphatase activity"/>
    <property type="evidence" value="ECO:0007669"/>
    <property type="project" value="TreeGrafter"/>
</dbReference>
<dbReference type="Gene3D" id="3.30.565.10">
    <property type="entry name" value="Histidine kinase-like ATPase, C-terminal domain"/>
    <property type="match status" value="1"/>
</dbReference>
<comment type="catalytic activity">
    <reaction evidence="1">
        <text>ATP + protein L-histidine = ADP + protein N-phospho-L-histidine.</text>
        <dbReference type="EC" id="2.7.13.3"/>
    </reaction>
</comment>
<feature type="domain" description="Histidine kinase" evidence="8">
    <location>
        <begin position="206"/>
        <end position="424"/>
    </location>
</feature>
<dbReference type="CDD" id="cd00075">
    <property type="entry name" value="HATPase"/>
    <property type="match status" value="1"/>
</dbReference>
<dbReference type="EMBL" id="CP048222">
    <property type="protein sequence ID" value="QHT67959.1"/>
    <property type="molecule type" value="Genomic_DNA"/>
</dbReference>
<dbReference type="Pfam" id="PF00512">
    <property type="entry name" value="HisKA"/>
    <property type="match status" value="1"/>
</dbReference>
<keyword evidence="10" id="KW-1185">Reference proteome</keyword>
<dbReference type="KEGG" id="rhoz:GXP67_15580"/>
<dbReference type="RefSeq" id="WP_162443980.1">
    <property type="nucleotide sequence ID" value="NZ_CP048222.1"/>
</dbReference>
<evidence type="ECO:0000256" key="7">
    <source>
        <dbReference type="SAM" id="Phobius"/>
    </source>
</evidence>
<dbReference type="InterPro" id="IPR004358">
    <property type="entry name" value="Sig_transdc_His_kin-like_C"/>
</dbReference>
<dbReference type="EC" id="2.7.13.3" evidence="2"/>
<dbReference type="InterPro" id="IPR005467">
    <property type="entry name" value="His_kinase_dom"/>
</dbReference>
<dbReference type="InterPro" id="IPR003594">
    <property type="entry name" value="HATPase_dom"/>
</dbReference>
<organism evidence="9 10">
    <name type="scientific">Rhodocytophaga rosea</name>
    <dbReference type="NCBI Taxonomy" id="2704465"/>
    <lineage>
        <taxon>Bacteria</taxon>
        <taxon>Pseudomonadati</taxon>
        <taxon>Bacteroidota</taxon>
        <taxon>Cytophagia</taxon>
        <taxon>Cytophagales</taxon>
        <taxon>Rhodocytophagaceae</taxon>
        <taxon>Rhodocytophaga</taxon>
    </lineage>
</organism>
<dbReference type="SUPFAM" id="SSF55874">
    <property type="entry name" value="ATPase domain of HSP90 chaperone/DNA topoisomerase II/histidine kinase"/>
    <property type="match status" value="1"/>
</dbReference>
<gene>
    <name evidence="9" type="ORF">GXP67_15580</name>
</gene>
<dbReference type="PRINTS" id="PR00344">
    <property type="entry name" value="BCTRLSENSOR"/>
</dbReference>
<dbReference type="GO" id="GO:0016036">
    <property type="term" value="P:cellular response to phosphate starvation"/>
    <property type="evidence" value="ECO:0007669"/>
    <property type="project" value="TreeGrafter"/>
</dbReference>
<keyword evidence="3" id="KW-0597">Phosphoprotein</keyword>
<evidence type="ECO:0000256" key="2">
    <source>
        <dbReference type="ARBA" id="ARBA00012438"/>
    </source>
</evidence>
<evidence type="ECO:0000259" key="8">
    <source>
        <dbReference type="PROSITE" id="PS50109"/>
    </source>
</evidence>
<keyword evidence="6" id="KW-0902">Two-component regulatory system</keyword>
<evidence type="ECO:0000313" key="9">
    <source>
        <dbReference type="EMBL" id="QHT67959.1"/>
    </source>
</evidence>
<dbReference type="SMART" id="SM00388">
    <property type="entry name" value="HisKA"/>
    <property type="match status" value="1"/>
</dbReference>
<reference evidence="9 10" key="1">
    <citation type="submission" date="2020-01" db="EMBL/GenBank/DDBJ databases">
        <authorList>
            <person name="Kim M.K."/>
        </authorList>
    </citation>
    <scope>NUCLEOTIDE SEQUENCE [LARGE SCALE GENOMIC DNA]</scope>
    <source>
        <strain evidence="9 10">172606-1</strain>
    </source>
</reference>
<dbReference type="GO" id="GO:0005886">
    <property type="term" value="C:plasma membrane"/>
    <property type="evidence" value="ECO:0007669"/>
    <property type="project" value="TreeGrafter"/>
</dbReference>
<protein>
    <recommendedName>
        <fullName evidence="2">histidine kinase</fullName>
        <ecNumber evidence="2">2.7.13.3</ecNumber>
    </recommendedName>
</protein>
<keyword evidence="4" id="KW-0808">Transferase</keyword>
<dbReference type="FunFam" id="3.30.565.10:FF:000006">
    <property type="entry name" value="Sensor histidine kinase WalK"/>
    <property type="match status" value="1"/>
</dbReference>
<feature type="transmembrane region" description="Helical" evidence="7">
    <location>
        <begin position="6"/>
        <end position="28"/>
    </location>
</feature>
<evidence type="ECO:0000256" key="1">
    <source>
        <dbReference type="ARBA" id="ARBA00000085"/>
    </source>
</evidence>